<dbReference type="Gene3D" id="3.30.40.250">
    <property type="match status" value="1"/>
</dbReference>
<protein>
    <submittedName>
        <fullName evidence="2">Bacteriocin biosynthesis protein SagD</fullName>
    </submittedName>
</protein>
<reference evidence="2" key="1">
    <citation type="submission" date="2016-04" db="EMBL/GenBank/DDBJ databases">
        <authorList>
            <person name="Tabuchi Yagui T.R."/>
        </authorList>
    </citation>
    <scope>NUCLEOTIDE SEQUENCE [LARGE SCALE GENOMIC DNA]</scope>
    <source>
        <strain evidence="2">NIES-26</strain>
    </source>
</reference>
<dbReference type="PROSITE" id="PS51664">
    <property type="entry name" value="YCAO"/>
    <property type="match status" value="1"/>
</dbReference>
<dbReference type="EMBL" id="LXQD01000316">
    <property type="protein sequence ID" value="RCJ25093.1"/>
    <property type="molecule type" value="Genomic_DNA"/>
</dbReference>
<dbReference type="Proteomes" id="UP000252107">
    <property type="component" value="Unassembled WGS sequence"/>
</dbReference>
<feature type="domain" description="YcaO" evidence="1">
    <location>
        <begin position="61"/>
        <end position="443"/>
    </location>
</feature>
<dbReference type="InterPro" id="IPR003776">
    <property type="entry name" value="YcaO-like_dom"/>
</dbReference>
<evidence type="ECO:0000313" key="3">
    <source>
        <dbReference type="Proteomes" id="UP000252107"/>
    </source>
</evidence>
<keyword evidence="3" id="KW-1185">Reference proteome</keyword>
<dbReference type="AlphaFoldDB" id="A0A367QP70"/>
<dbReference type="NCBIfam" id="TIGR03604">
    <property type="entry name" value="TOMM_cyclo_SagD"/>
    <property type="match status" value="1"/>
</dbReference>
<dbReference type="Gene3D" id="3.30.160.660">
    <property type="match status" value="1"/>
</dbReference>
<dbReference type="Gene3D" id="3.30.1330.230">
    <property type="match status" value="1"/>
</dbReference>
<sequence length="443" mass="49702">MNAAVASPRWRDLVSPHTGIIRAIDRFTKPYTEFDLPVLWQAELANFQLRKQQDDLRYGVGRGMTDEQAIFGAIGEAIERYCGGIIDYRQLIFSSYTELEDAYGEQSQRAVSPPTFFSFSDKQYSDPTFPYPAFDPTTQTSWMAVLALASKQQVLIPAFFVYLDWDGEQPGDYILPVTSNGMASGPTLEFAAYSGLCELIERDAFIITWLNRLPAPRIYFDHRPGIETEILRHYARFGIELVAFNFTTDIKVPVVMAMLIDHSGKSPAVATGLGCHLDGPTALRKAIFEVCQARFGDIEHMAAGAGINLNKYEDVKDLDDHSAFFYTTDRLGELDFLFHHDQCVKVEDLLTYTSSAEAEKLQSVIARLHSVSAEPYLVEITTPDIASLGFRVVRTLVSELVPIYFGYGLEPLGTRRLFEVPERLGYGGRRTESDLNPCPHPMA</sequence>
<name>A0A367QP70_9NOSO</name>
<proteinExistence type="predicted"/>
<dbReference type="PANTHER" id="PTHR37809">
    <property type="entry name" value="RIBOSOMAL PROTEIN S12 METHYLTHIOTRANSFERASE ACCESSORY FACTOR YCAO"/>
    <property type="match status" value="1"/>
</dbReference>
<comment type="caution">
    <text evidence="2">The sequence shown here is derived from an EMBL/GenBank/DDBJ whole genome shotgun (WGS) entry which is preliminary data.</text>
</comment>
<dbReference type="PANTHER" id="PTHR37809:SF1">
    <property type="entry name" value="RIBOSOMAL PROTEIN S12 METHYLTHIOTRANSFERASE ACCESSORY FACTOR YCAO"/>
    <property type="match status" value="1"/>
</dbReference>
<evidence type="ECO:0000313" key="2">
    <source>
        <dbReference type="EMBL" id="RCJ25093.1"/>
    </source>
</evidence>
<dbReference type="Pfam" id="PF02624">
    <property type="entry name" value="YcaO"/>
    <property type="match status" value="1"/>
</dbReference>
<dbReference type="InterPro" id="IPR027624">
    <property type="entry name" value="TOMM_cyclo_SagD"/>
</dbReference>
<accession>A0A367QP70</accession>
<organism evidence="2 3">
    <name type="scientific">Nostoc minutum NIES-26</name>
    <dbReference type="NCBI Taxonomy" id="1844469"/>
    <lineage>
        <taxon>Bacteria</taxon>
        <taxon>Bacillati</taxon>
        <taxon>Cyanobacteriota</taxon>
        <taxon>Cyanophyceae</taxon>
        <taxon>Nostocales</taxon>
        <taxon>Nostocaceae</taxon>
        <taxon>Nostoc</taxon>
    </lineage>
</organism>
<gene>
    <name evidence="2" type="ORF">A6770_28185</name>
</gene>
<evidence type="ECO:0000259" key="1">
    <source>
        <dbReference type="PROSITE" id="PS51664"/>
    </source>
</evidence>